<organism evidence="2 3">
    <name type="scientific">Burkholderia pseudomallei</name>
    <name type="common">Pseudomonas pseudomallei</name>
    <dbReference type="NCBI Taxonomy" id="28450"/>
    <lineage>
        <taxon>Bacteria</taxon>
        <taxon>Pseudomonadati</taxon>
        <taxon>Pseudomonadota</taxon>
        <taxon>Betaproteobacteria</taxon>
        <taxon>Burkholderiales</taxon>
        <taxon>Burkholderiaceae</taxon>
        <taxon>Burkholderia</taxon>
        <taxon>pseudomallei group</taxon>
    </lineage>
</organism>
<sequence length="116" mass="12647">MRRGNVTADGGHDAARYSMGGLAESACDGERAPWDVVVVVVVARRAASGKRQAVRQDRAGSTVRDASVNTWNRSRRREPGSRWLHERSDARVELRHSGGDDTRIAASHSGRGRAKV</sequence>
<name>A0AA40JB95_BURPE</name>
<dbReference type="Proteomes" id="UP000030475">
    <property type="component" value="Unassembled WGS sequence"/>
</dbReference>
<evidence type="ECO:0000313" key="3">
    <source>
        <dbReference type="Proteomes" id="UP000030475"/>
    </source>
</evidence>
<proteinExistence type="predicted"/>
<reference evidence="2 3" key="1">
    <citation type="submission" date="2014-08" db="EMBL/GenBank/DDBJ databases">
        <authorList>
            <person name="Bunnell A."/>
            <person name="Chain P.S."/>
            <person name="Chertkov O."/>
            <person name="Currie B.J."/>
            <person name="Daligault H.E."/>
            <person name="Davenport K.W."/>
            <person name="Davis C."/>
            <person name="Gleasner C.D."/>
            <person name="Johnson S.L."/>
            <person name="Kaestli M."/>
            <person name="Koren S."/>
            <person name="Kunde Y.A."/>
            <person name="Mayo M."/>
            <person name="McMurry K.K."/>
            <person name="Price E.P."/>
            <person name="Reitenga K.G."/>
            <person name="Robison R."/>
            <person name="Rosovitz M.J."/>
            <person name="Sarovich D.S."/>
            <person name="Teshima H."/>
        </authorList>
    </citation>
    <scope>NUCLEOTIDE SEQUENCE [LARGE SCALE GENOMIC DNA]</scope>
    <source>
        <strain evidence="2 3">MSHR44</strain>
    </source>
</reference>
<gene>
    <name evidence="2" type="ORF">Y036_258</name>
</gene>
<feature type="compositionally biased region" description="Basic and acidic residues" evidence="1">
    <location>
        <begin position="77"/>
        <end position="103"/>
    </location>
</feature>
<evidence type="ECO:0000313" key="2">
    <source>
        <dbReference type="EMBL" id="KGX07275.1"/>
    </source>
</evidence>
<evidence type="ECO:0000256" key="1">
    <source>
        <dbReference type="SAM" id="MobiDB-lite"/>
    </source>
</evidence>
<feature type="region of interest" description="Disordered" evidence="1">
    <location>
        <begin position="70"/>
        <end position="116"/>
    </location>
</feature>
<comment type="caution">
    <text evidence="2">The sequence shown here is derived from an EMBL/GenBank/DDBJ whole genome shotgun (WGS) entry which is preliminary data.</text>
</comment>
<accession>A0AA40JB95</accession>
<dbReference type="EMBL" id="JQIM01000010">
    <property type="protein sequence ID" value="KGX07275.1"/>
    <property type="molecule type" value="Genomic_DNA"/>
</dbReference>
<dbReference type="AlphaFoldDB" id="A0AA40JB95"/>
<protein>
    <submittedName>
        <fullName evidence="2">Transcriptional regulator, AraC family</fullName>
    </submittedName>
</protein>